<organism evidence="2 3">
    <name type="scientific">Halorubrum alkaliphilum</name>
    <dbReference type="NCBI Taxonomy" id="261290"/>
    <lineage>
        <taxon>Archaea</taxon>
        <taxon>Methanobacteriati</taxon>
        <taxon>Methanobacteriota</taxon>
        <taxon>Stenosarchaea group</taxon>
        <taxon>Halobacteria</taxon>
        <taxon>Halobacteriales</taxon>
        <taxon>Haloferacaceae</taxon>
        <taxon>Halorubrum</taxon>
    </lineage>
</organism>
<reference evidence="2" key="1">
    <citation type="submission" date="2021-03" db="EMBL/GenBank/DDBJ databases">
        <title>Genomic Encyclopedia of Type Strains, Phase IV (KMG-IV): sequencing the most valuable type-strain genomes for metagenomic binning, comparative biology and taxonomic classification.</title>
        <authorList>
            <person name="Goeker M."/>
        </authorList>
    </citation>
    <scope>NUCLEOTIDE SEQUENCE</scope>
    <source>
        <strain evidence="2">DSM 23564</strain>
    </source>
</reference>
<feature type="domain" description="DUF8124" evidence="1">
    <location>
        <begin position="1"/>
        <end position="88"/>
    </location>
</feature>
<gene>
    <name evidence="2" type="ORF">J2751_003074</name>
</gene>
<evidence type="ECO:0000313" key="3">
    <source>
        <dbReference type="Proteomes" id="UP000823588"/>
    </source>
</evidence>
<dbReference type="RefSeq" id="WP_209487200.1">
    <property type="nucleotide sequence ID" value="NZ_JAGGKQ010000041.1"/>
</dbReference>
<sequence length="90" mass="9789">MCADTFGVAIHVTDSELRLLVRVPSEIDPGWTDPETFQSLVANVVWDQLNREPVLSAIATDRDPGDTVSLGTVTLETDGTVLDHDLDPVE</sequence>
<keyword evidence="3" id="KW-1185">Reference proteome</keyword>
<dbReference type="EMBL" id="JAGGKQ010000041">
    <property type="protein sequence ID" value="MBP1924026.1"/>
    <property type="molecule type" value="Genomic_DNA"/>
</dbReference>
<dbReference type="Pfam" id="PF26445">
    <property type="entry name" value="DUF8124"/>
    <property type="match status" value="1"/>
</dbReference>
<evidence type="ECO:0000259" key="1">
    <source>
        <dbReference type="Pfam" id="PF26445"/>
    </source>
</evidence>
<accession>A0A8T4GIA0</accession>
<dbReference type="AlphaFoldDB" id="A0A8T4GIA0"/>
<name>A0A8T4GIA0_9EURY</name>
<evidence type="ECO:0000313" key="2">
    <source>
        <dbReference type="EMBL" id="MBP1924026.1"/>
    </source>
</evidence>
<comment type="caution">
    <text evidence="2">The sequence shown here is derived from an EMBL/GenBank/DDBJ whole genome shotgun (WGS) entry which is preliminary data.</text>
</comment>
<protein>
    <recommendedName>
        <fullName evidence="1">DUF8124 domain-containing protein</fullName>
    </recommendedName>
</protein>
<dbReference type="Proteomes" id="UP000823588">
    <property type="component" value="Unassembled WGS sequence"/>
</dbReference>
<proteinExistence type="predicted"/>
<dbReference type="OrthoDB" id="342204at2157"/>
<dbReference type="InterPro" id="IPR058437">
    <property type="entry name" value="DUF8124"/>
</dbReference>